<protein>
    <submittedName>
        <fullName evidence="1">Uncharacterized protein</fullName>
    </submittedName>
</protein>
<evidence type="ECO:0000313" key="1">
    <source>
        <dbReference type="EMBL" id="KAJ7616034.1"/>
    </source>
</evidence>
<reference evidence="1" key="1">
    <citation type="submission" date="2023-03" db="EMBL/GenBank/DDBJ databases">
        <title>Massive genome expansion in bonnet fungi (Mycena s.s.) driven by repeated elements and novel gene families across ecological guilds.</title>
        <authorList>
            <consortium name="Lawrence Berkeley National Laboratory"/>
            <person name="Harder C.B."/>
            <person name="Miyauchi S."/>
            <person name="Viragh M."/>
            <person name="Kuo A."/>
            <person name="Thoen E."/>
            <person name="Andreopoulos B."/>
            <person name="Lu D."/>
            <person name="Skrede I."/>
            <person name="Drula E."/>
            <person name="Henrissat B."/>
            <person name="Morin E."/>
            <person name="Kohler A."/>
            <person name="Barry K."/>
            <person name="LaButti K."/>
            <person name="Morin E."/>
            <person name="Salamov A."/>
            <person name="Lipzen A."/>
            <person name="Mereny Z."/>
            <person name="Hegedus B."/>
            <person name="Baldrian P."/>
            <person name="Stursova M."/>
            <person name="Weitz H."/>
            <person name="Taylor A."/>
            <person name="Grigoriev I.V."/>
            <person name="Nagy L.G."/>
            <person name="Martin F."/>
            <person name="Kauserud H."/>
        </authorList>
    </citation>
    <scope>NUCLEOTIDE SEQUENCE</scope>
    <source>
        <strain evidence="1">9284</strain>
    </source>
</reference>
<dbReference type="InterPro" id="IPR036279">
    <property type="entry name" value="5-3_exonuclease_C_sf"/>
</dbReference>
<dbReference type="Proteomes" id="UP001221142">
    <property type="component" value="Unassembled WGS sequence"/>
</dbReference>
<dbReference type="AlphaFoldDB" id="A0AAD7FES1"/>
<keyword evidence="2" id="KW-1185">Reference proteome</keyword>
<organism evidence="1 2">
    <name type="scientific">Roridomyces roridus</name>
    <dbReference type="NCBI Taxonomy" id="1738132"/>
    <lineage>
        <taxon>Eukaryota</taxon>
        <taxon>Fungi</taxon>
        <taxon>Dikarya</taxon>
        <taxon>Basidiomycota</taxon>
        <taxon>Agaricomycotina</taxon>
        <taxon>Agaricomycetes</taxon>
        <taxon>Agaricomycetidae</taxon>
        <taxon>Agaricales</taxon>
        <taxon>Marasmiineae</taxon>
        <taxon>Mycenaceae</taxon>
        <taxon>Roridomyces</taxon>
    </lineage>
</organism>
<dbReference type="SUPFAM" id="SSF47807">
    <property type="entry name" value="5' to 3' exonuclease, C-terminal subdomain"/>
    <property type="match status" value="1"/>
</dbReference>
<gene>
    <name evidence="1" type="ORF">FB45DRAFT_757509</name>
</gene>
<accession>A0AAD7FES1</accession>
<dbReference type="EMBL" id="JARKIF010000023">
    <property type="protein sequence ID" value="KAJ7616034.1"/>
    <property type="molecule type" value="Genomic_DNA"/>
</dbReference>
<proteinExistence type="predicted"/>
<comment type="caution">
    <text evidence="1">The sequence shown here is derived from an EMBL/GenBank/DDBJ whole genome shotgun (WGS) entry which is preliminary data.</text>
</comment>
<feature type="non-terminal residue" evidence="1">
    <location>
        <position position="1"/>
    </location>
</feature>
<name>A0AAD7FES1_9AGAR</name>
<sequence length="154" mass="17042">GCGIAVAHALARCGFGDDLLQACNSPVVDLALFLPVWCKGIRDELATNSRGYLKSRQRALAKKITSSFPDISVLNLYVHPTTSWSPNFNLPQFNSWTVKLPDLASLAKYCNEKFGWSSNDIKTKFENLLYPGLFVRRLVLVCTLYSTSAGDIAH</sequence>
<evidence type="ECO:0000313" key="2">
    <source>
        <dbReference type="Proteomes" id="UP001221142"/>
    </source>
</evidence>